<dbReference type="SUPFAM" id="SSF53850">
    <property type="entry name" value="Periplasmic binding protein-like II"/>
    <property type="match status" value="1"/>
</dbReference>
<keyword evidence="2" id="KW-0805">Transcription regulation</keyword>
<sequence length="85" mass="9714">MSANEIKWRPTWECSGSDIIKSAALNGIGVAVISRRLVQHELDEGLLHAFQIEGIELKRKFSIAYHKNKYITESMKTFMSLCKNM</sequence>
<dbReference type="PANTHER" id="PTHR30126:SF39">
    <property type="entry name" value="HTH-TYPE TRANSCRIPTIONAL REGULATOR CYSL"/>
    <property type="match status" value="1"/>
</dbReference>
<evidence type="ECO:0000256" key="3">
    <source>
        <dbReference type="ARBA" id="ARBA00023163"/>
    </source>
</evidence>
<evidence type="ECO:0000313" key="5">
    <source>
        <dbReference type="EMBL" id="MPN40817.1"/>
    </source>
</evidence>
<accession>A0A645HPC9</accession>
<dbReference type="InterPro" id="IPR005119">
    <property type="entry name" value="LysR_subst-bd"/>
</dbReference>
<dbReference type="GO" id="GO:0006355">
    <property type="term" value="P:regulation of DNA-templated transcription"/>
    <property type="evidence" value="ECO:0007669"/>
    <property type="project" value="TreeGrafter"/>
</dbReference>
<comment type="similarity">
    <text evidence="1">Belongs to the LysR transcriptional regulatory family.</text>
</comment>
<comment type="caution">
    <text evidence="5">The sequence shown here is derived from an EMBL/GenBank/DDBJ whole genome shotgun (WGS) entry which is preliminary data.</text>
</comment>
<keyword evidence="3" id="KW-0804">Transcription</keyword>
<evidence type="ECO:0000256" key="2">
    <source>
        <dbReference type="ARBA" id="ARBA00023015"/>
    </source>
</evidence>
<dbReference type="EMBL" id="VSSQ01097458">
    <property type="protein sequence ID" value="MPN40817.1"/>
    <property type="molecule type" value="Genomic_DNA"/>
</dbReference>
<proteinExistence type="inferred from homology"/>
<organism evidence="5">
    <name type="scientific">bioreactor metagenome</name>
    <dbReference type="NCBI Taxonomy" id="1076179"/>
    <lineage>
        <taxon>unclassified sequences</taxon>
        <taxon>metagenomes</taxon>
        <taxon>ecological metagenomes</taxon>
    </lineage>
</organism>
<dbReference type="Pfam" id="PF03466">
    <property type="entry name" value="LysR_substrate"/>
    <property type="match status" value="1"/>
</dbReference>
<feature type="domain" description="LysR substrate-binding" evidence="4">
    <location>
        <begin position="2"/>
        <end position="83"/>
    </location>
</feature>
<dbReference type="GO" id="GO:0000976">
    <property type="term" value="F:transcription cis-regulatory region binding"/>
    <property type="evidence" value="ECO:0007669"/>
    <property type="project" value="TreeGrafter"/>
</dbReference>
<dbReference type="PANTHER" id="PTHR30126">
    <property type="entry name" value="HTH-TYPE TRANSCRIPTIONAL REGULATOR"/>
    <property type="match status" value="1"/>
</dbReference>
<protein>
    <recommendedName>
        <fullName evidence="4">LysR substrate-binding domain-containing protein</fullName>
    </recommendedName>
</protein>
<evidence type="ECO:0000256" key="1">
    <source>
        <dbReference type="ARBA" id="ARBA00009437"/>
    </source>
</evidence>
<evidence type="ECO:0000259" key="4">
    <source>
        <dbReference type="Pfam" id="PF03466"/>
    </source>
</evidence>
<gene>
    <name evidence="5" type="ORF">SDC9_188357</name>
</gene>
<reference evidence="5" key="1">
    <citation type="submission" date="2019-08" db="EMBL/GenBank/DDBJ databases">
        <authorList>
            <person name="Kucharzyk K."/>
            <person name="Murdoch R.W."/>
            <person name="Higgins S."/>
            <person name="Loffler F."/>
        </authorList>
    </citation>
    <scope>NUCLEOTIDE SEQUENCE</scope>
</reference>
<name>A0A645HPC9_9ZZZZ</name>
<dbReference type="Gene3D" id="3.40.190.10">
    <property type="entry name" value="Periplasmic binding protein-like II"/>
    <property type="match status" value="2"/>
</dbReference>
<dbReference type="AlphaFoldDB" id="A0A645HPC9"/>